<dbReference type="Proteomes" id="UP000076927">
    <property type="component" value="Chromosome"/>
</dbReference>
<feature type="domain" description="Histidine kinase" evidence="14">
    <location>
        <begin position="498"/>
        <end position="731"/>
    </location>
</feature>
<keyword evidence="12" id="KW-0175">Coiled coil</keyword>
<dbReference type="Pfam" id="PF13185">
    <property type="entry name" value="GAF_2"/>
    <property type="match status" value="1"/>
</dbReference>
<accession>A0A172TP02</accession>
<dbReference type="CDD" id="cd00082">
    <property type="entry name" value="HisKA"/>
    <property type="match status" value="1"/>
</dbReference>
<keyword evidence="17" id="KW-1185">Reference proteome</keyword>
<dbReference type="SUPFAM" id="SSF47384">
    <property type="entry name" value="Homodimeric domain of signal transducing histidine kinase"/>
    <property type="match status" value="1"/>
</dbReference>
<dbReference type="Pfam" id="PF00072">
    <property type="entry name" value="Response_reg"/>
    <property type="match status" value="1"/>
</dbReference>
<evidence type="ECO:0000256" key="1">
    <source>
        <dbReference type="ARBA" id="ARBA00000085"/>
    </source>
</evidence>
<dbReference type="Pfam" id="PF00512">
    <property type="entry name" value="HisKA"/>
    <property type="match status" value="1"/>
</dbReference>
<dbReference type="InterPro" id="IPR007891">
    <property type="entry name" value="CHASE3"/>
</dbReference>
<dbReference type="PANTHER" id="PTHR45339">
    <property type="entry name" value="HYBRID SIGNAL TRANSDUCTION HISTIDINE KINASE J"/>
    <property type="match status" value="1"/>
</dbReference>
<dbReference type="Gene3D" id="3.40.50.2300">
    <property type="match status" value="1"/>
</dbReference>
<dbReference type="CDD" id="cd16922">
    <property type="entry name" value="HATPase_EvgS-ArcB-TorS-like"/>
    <property type="match status" value="1"/>
</dbReference>
<dbReference type="Gene3D" id="1.10.287.130">
    <property type="match status" value="1"/>
</dbReference>
<feature type="domain" description="Response regulatory" evidence="15">
    <location>
        <begin position="781"/>
        <end position="897"/>
    </location>
</feature>
<dbReference type="KEGG" id="pswu:SY83_06805"/>
<dbReference type="PROSITE" id="PS50110">
    <property type="entry name" value="RESPONSE_REGULATORY"/>
    <property type="match status" value="1"/>
</dbReference>
<dbReference type="InterPro" id="IPR005467">
    <property type="entry name" value="His_kinase_dom"/>
</dbReference>
<dbReference type="SMART" id="SM00388">
    <property type="entry name" value="HisKA"/>
    <property type="match status" value="1"/>
</dbReference>
<dbReference type="InterPro" id="IPR001789">
    <property type="entry name" value="Sig_transdc_resp-reg_receiver"/>
</dbReference>
<dbReference type="InterPro" id="IPR029016">
    <property type="entry name" value="GAF-like_dom_sf"/>
</dbReference>
<dbReference type="InterPro" id="IPR036097">
    <property type="entry name" value="HisK_dim/P_sf"/>
</dbReference>
<evidence type="ECO:0000259" key="15">
    <source>
        <dbReference type="PROSITE" id="PS50110"/>
    </source>
</evidence>
<dbReference type="PANTHER" id="PTHR45339:SF1">
    <property type="entry name" value="HYBRID SIGNAL TRANSDUCTION HISTIDINE KINASE J"/>
    <property type="match status" value="1"/>
</dbReference>
<dbReference type="GO" id="GO:0005524">
    <property type="term" value="F:ATP binding"/>
    <property type="evidence" value="ECO:0007669"/>
    <property type="project" value="UniProtKB-KW"/>
</dbReference>
<dbReference type="InterPro" id="IPR011006">
    <property type="entry name" value="CheY-like_superfamily"/>
</dbReference>
<dbReference type="AlphaFoldDB" id="A0A172TP02"/>
<dbReference type="SMART" id="SM00387">
    <property type="entry name" value="HATPase_c"/>
    <property type="match status" value="1"/>
</dbReference>
<sequence length="902" mass="100676">MTSYLLLIVCLSGSVIYIGSQMQHLSKQAESLENHLKYTTQLTYNLEKHLLEIETGMRGYLLSGDMAYLEPYNDGKSLWSGDYNALVSELSENPEQQRNLEELKKDADAWINDVVDPLILLRQEGNSTETLKKFRTNSGLQEFEQLRIQLQSFKENEEAITGQQVDDLNKANQAMVLAFYASWFGIIILVLIVAYITSRTVVGTIGQVTQLINDMTTSDGGRRARLTLKTNDEIGDLVQATNRLFDKYEQENWVEKKSNEFAMMYFEMKDTTELTDAFIRTLSAELKLPYGAVYLSTVTDGHEYVRTATYAGIQPLIDKDTVAFTLGEGLVGQCARNRQVIKVEGNLTDTKIVSGLGHTTPRSLLLSPIEFDGSILGVVELASLQEFTEMEQEMVQRVVTALGITLHNVQRGMELTSLYSESQTMNEELMTHTEELQAQSEELQVQADQLQTMVNQLENQKQLLETQSAEVEESKMEIEKYAEQLEESSRYKSEFLANMSHELRTPLNSMLILAQFLSDNSNGTLTEDELDYAKHIHSSGTDLMILISDILDISKVEAGKLSMQIAPALLVETMESLERDFRPVADKKKLQFHVQTQADLPETIQTDPMRLQQILKNFLSNAMKFTEQGSVTLNLREAHSHELEIYALSAETQPYLAFDVIDTGIGIKASEQGAVFNAFEQADSGIERKYGGTGLGLSISKELARLLGGMIYLVSKEGEGSTFTLLLPVDSNVAIARQEDAEARNLQSKAPSEPIYEQSAAALEVVEEAPAERLVHAKGNHVLLVDDDPRNIYALTQPLLARGLRVGTAGTGKESIEYLKEHPDVCLVLMDMMMPEMNGYEATRVIRTELGLDLPIIALTAKAMKQDREKCLEAGASDYISKPIDTAQLFSLMAVWISGSSN</sequence>
<organism evidence="16 17">
    <name type="scientific">Paenibacillus swuensis</name>
    <dbReference type="NCBI Taxonomy" id="1178515"/>
    <lineage>
        <taxon>Bacteria</taxon>
        <taxon>Bacillati</taxon>
        <taxon>Bacillota</taxon>
        <taxon>Bacilli</taxon>
        <taxon>Bacillales</taxon>
        <taxon>Paenibacillaceae</taxon>
        <taxon>Paenibacillus</taxon>
    </lineage>
</organism>
<dbReference type="InterPro" id="IPR004358">
    <property type="entry name" value="Sig_transdc_His_kin-like_C"/>
</dbReference>
<feature type="modified residue" description="4-aspartylphosphate" evidence="11">
    <location>
        <position position="831"/>
    </location>
</feature>
<evidence type="ECO:0000256" key="6">
    <source>
        <dbReference type="ARBA" id="ARBA00022741"/>
    </source>
</evidence>
<dbReference type="PRINTS" id="PR00344">
    <property type="entry name" value="BCTRLSENSOR"/>
</dbReference>
<dbReference type="SMART" id="SM00065">
    <property type="entry name" value="GAF"/>
    <property type="match status" value="1"/>
</dbReference>
<feature type="coiled-coil region" evidence="12">
    <location>
        <begin position="86"/>
        <end position="113"/>
    </location>
</feature>
<dbReference type="FunFam" id="3.30.565.10:FF:000010">
    <property type="entry name" value="Sensor histidine kinase RcsC"/>
    <property type="match status" value="1"/>
</dbReference>
<keyword evidence="13" id="KW-0472">Membrane</keyword>
<reference evidence="16 17" key="1">
    <citation type="submission" date="2015-01" db="EMBL/GenBank/DDBJ databases">
        <title>Paenibacillus swuensis/DY6/whole genome sequencing.</title>
        <authorList>
            <person name="Kim M.K."/>
            <person name="Srinivasan S."/>
            <person name="Lee J.-J."/>
        </authorList>
    </citation>
    <scope>NUCLEOTIDE SEQUENCE [LARGE SCALE GENOMIC DNA]</scope>
    <source>
        <strain evidence="16 17">DY6</strain>
    </source>
</reference>
<comment type="catalytic activity">
    <reaction evidence="1">
        <text>ATP + protein L-histidine = ADP + protein N-phospho-L-histidine.</text>
        <dbReference type="EC" id="2.7.13.3"/>
    </reaction>
</comment>
<keyword evidence="8" id="KW-0067">ATP-binding</keyword>
<dbReference type="GO" id="GO:0000155">
    <property type="term" value="F:phosphorelay sensor kinase activity"/>
    <property type="evidence" value="ECO:0007669"/>
    <property type="project" value="InterPro"/>
</dbReference>
<evidence type="ECO:0000256" key="4">
    <source>
        <dbReference type="ARBA" id="ARBA00022553"/>
    </source>
</evidence>
<dbReference type="PATRIC" id="fig|1178515.4.peg.1355"/>
<dbReference type="Gene3D" id="6.10.340.10">
    <property type="match status" value="1"/>
</dbReference>
<dbReference type="InterPro" id="IPR003661">
    <property type="entry name" value="HisK_dim/P_dom"/>
</dbReference>
<dbReference type="STRING" id="1178515.SY83_06805"/>
<dbReference type="Gene3D" id="3.30.565.10">
    <property type="entry name" value="Histidine kinase-like ATPase, C-terminal domain"/>
    <property type="match status" value="1"/>
</dbReference>
<name>A0A172TP02_9BACL</name>
<evidence type="ECO:0000256" key="5">
    <source>
        <dbReference type="ARBA" id="ARBA00022679"/>
    </source>
</evidence>
<gene>
    <name evidence="16" type="ORF">SY83_06805</name>
</gene>
<evidence type="ECO:0000313" key="17">
    <source>
        <dbReference type="Proteomes" id="UP000076927"/>
    </source>
</evidence>
<feature type="coiled-coil region" evidence="12">
    <location>
        <begin position="422"/>
        <end position="491"/>
    </location>
</feature>
<dbReference type="InterPro" id="IPR003594">
    <property type="entry name" value="HATPase_dom"/>
</dbReference>
<keyword evidence="7" id="KW-0418">Kinase</keyword>
<keyword evidence="5" id="KW-0808">Transferase</keyword>
<keyword evidence="13" id="KW-0812">Transmembrane</keyword>
<dbReference type="EMBL" id="CP011388">
    <property type="protein sequence ID" value="ANE48768.1"/>
    <property type="molecule type" value="Genomic_DNA"/>
</dbReference>
<dbReference type="CDD" id="cd17546">
    <property type="entry name" value="REC_hyHK_CKI1_RcsC-like"/>
    <property type="match status" value="1"/>
</dbReference>
<protein>
    <recommendedName>
        <fullName evidence="10">Circadian input-output histidine kinase CikA</fullName>
        <ecNumber evidence="3">2.7.13.3</ecNumber>
    </recommendedName>
</protein>
<proteinExistence type="inferred from homology"/>
<evidence type="ECO:0000256" key="10">
    <source>
        <dbReference type="ARBA" id="ARBA00074306"/>
    </source>
</evidence>
<evidence type="ECO:0000256" key="13">
    <source>
        <dbReference type="SAM" id="Phobius"/>
    </source>
</evidence>
<keyword evidence="9" id="KW-0902">Two-component regulatory system</keyword>
<dbReference type="InterPro" id="IPR003018">
    <property type="entry name" value="GAF"/>
</dbReference>
<evidence type="ECO:0000256" key="9">
    <source>
        <dbReference type="ARBA" id="ARBA00023012"/>
    </source>
</evidence>
<evidence type="ECO:0000256" key="12">
    <source>
        <dbReference type="SAM" id="Coils"/>
    </source>
</evidence>
<dbReference type="PROSITE" id="PS50109">
    <property type="entry name" value="HIS_KIN"/>
    <property type="match status" value="1"/>
</dbReference>
<dbReference type="CDD" id="cd19410">
    <property type="entry name" value="HK9-like_sensor"/>
    <property type="match status" value="1"/>
</dbReference>
<dbReference type="Pfam" id="PF05227">
    <property type="entry name" value="CHASE3"/>
    <property type="match status" value="1"/>
</dbReference>
<keyword evidence="6" id="KW-0547">Nucleotide-binding</keyword>
<dbReference type="SUPFAM" id="SSF55874">
    <property type="entry name" value="ATPase domain of HSP90 chaperone/DNA topoisomerase II/histidine kinase"/>
    <property type="match status" value="1"/>
</dbReference>
<evidence type="ECO:0000256" key="11">
    <source>
        <dbReference type="PROSITE-ProRule" id="PRU00169"/>
    </source>
</evidence>
<evidence type="ECO:0000259" key="14">
    <source>
        <dbReference type="PROSITE" id="PS50109"/>
    </source>
</evidence>
<evidence type="ECO:0000256" key="7">
    <source>
        <dbReference type="ARBA" id="ARBA00022777"/>
    </source>
</evidence>
<dbReference type="Gene3D" id="3.30.450.40">
    <property type="match status" value="1"/>
</dbReference>
<evidence type="ECO:0000256" key="8">
    <source>
        <dbReference type="ARBA" id="ARBA00022840"/>
    </source>
</evidence>
<dbReference type="SMART" id="SM00448">
    <property type="entry name" value="REC"/>
    <property type="match status" value="1"/>
</dbReference>
<dbReference type="Pfam" id="PF02518">
    <property type="entry name" value="HATPase_c"/>
    <property type="match status" value="1"/>
</dbReference>
<keyword evidence="4 11" id="KW-0597">Phosphoprotein</keyword>
<dbReference type="InterPro" id="IPR036890">
    <property type="entry name" value="HATPase_C_sf"/>
</dbReference>
<evidence type="ECO:0000256" key="3">
    <source>
        <dbReference type="ARBA" id="ARBA00012438"/>
    </source>
</evidence>
<comment type="similarity">
    <text evidence="2">In the N-terminal section; belongs to the phytochrome family.</text>
</comment>
<dbReference type="SUPFAM" id="SSF52172">
    <property type="entry name" value="CheY-like"/>
    <property type="match status" value="1"/>
</dbReference>
<feature type="transmembrane region" description="Helical" evidence="13">
    <location>
        <begin position="174"/>
        <end position="196"/>
    </location>
</feature>
<keyword evidence="13" id="KW-1133">Transmembrane helix</keyword>
<evidence type="ECO:0000256" key="2">
    <source>
        <dbReference type="ARBA" id="ARBA00006402"/>
    </source>
</evidence>
<dbReference type="SUPFAM" id="SSF55781">
    <property type="entry name" value="GAF domain-like"/>
    <property type="match status" value="1"/>
</dbReference>
<dbReference type="EC" id="2.7.13.3" evidence="3"/>
<evidence type="ECO:0000313" key="16">
    <source>
        <dbReference type="EMBL" id="ANE48768.1"/>
    </source>
</evidence>